<feature type="region of interest" description="Disordered" evidence="10">
    <location>
        <begin position="23"/>
        <end position="43"/>
    </location>
</feature>
<evidence type="ECO:0000256" key="11">
    <source>
        <dbReference type="SAM" id="SignalP"/>
    </source>
</evidence>
<keyword evidence="5 11" id="KW-0732">Signal</keyword>
<evidence type="ECO:0000256" key="2">
    <source>
        <dbReference type="ARBA" id="ARBA00013091"/>
    </source>
</evidence>
<dbReference type="PANTHER" id="PTHR38050">
    <property type="match status" value="1"/>
</dbReference>
<proteinExistence type="predicted"/>
<keyword evidence="6" id="KW-0378">Hydrolase</keyword>
<evidence type="ECO:0000256" key="8">
    <source>
        <dbReference type="ARBA" id="ARBA00023326"/>
    </source>
</evidence>
<comment type="subcellular location">
    <subcellularLocation>
        <location evidence="1">Secreted</location>
    </subcellularLocation>
</comment>
<dbReference type="InterPro" id="IPR043595">
    <property type="entry name" value="FaeB/C/D"/>
</dbReference>
<dbReference type="EC" id="3.1.1.73" evidence="2"/>
<dbReference type="EMBL" id="JAXOVC010000008">
    <property type="protein sequence ID" value="KAK4498110.1"/>
    <property type="molecule type" value="Genomic_DNA"/>
</dbReference>
<evidence type="ECO:0000256" key="1">
    <source>
        <dbReference type="ARBA" id="ARBA00004613"/>
    </source>
</evidence>
<keyword evidence="8" id="KW-0624">Polysaccharide degradation</keyword>
<dbReference type="PANTHER" id="PTHR38050:SF2">
    <property type="entry name" value="FERULOYL ESTERASE C-RELATED"/>
    <property type="match status" value="1"/>
</dbReference>
<comment type="catalytic activity">
    <reaction evidence="9">
        <text>feruloyl-polysaccharide + H2O = ferulate + polysaccharide.</text>
        <dbReference type="EC" id="3.1.1.73"/>
    </reaction>
</comment>
<sequence>MLFPILLTLLTTAHALTPSPGCGKALPQGTSQGSTGASNTLTLTSSGRTRSFLLHVPTNYSPTSARGLIFSFHGRTRTAASQEVLSGFSDPFFNRDLLAVYPQGVDNQWQGDPEATTDDVAFTLDMIDYISARYCVDTDRIYATGKSNGGGFSANILPCNGTATQRIAAFASNSGAYYQEPVSGTCPAETVPIPCLPSRPIPLLTLHGTADTTIPYSGGSRRSKCLPSLPHFLQNWAFVNNFATSNATTQLYGNRVQKYEFGGQEGFLTGYRVEGLGHSWASTVGNSDSGVGTYLNATSVMMEFFGKHTLK</sequence>
<organism evidence="12 13">
    <name type="scientific">Zasmidium cellare</name>
    <name type="common">Wine cellar mold</name>
    <name type="synonym">Racodium cellare</name>
    <dbReference type="NCBI Taxonomy" id="395010"/>
    <lineage>
        <taxon>Eukaryota</taxon>
        <taxon>Fungi</taxon>
        <taxon>Dikarya</taxon>
        <taxon>Ascomycota</taxon>
        <taxon>Pezizomycotina</taxon>
        <taxon>Dothideomycetes</taxon>
        <taxon>Dothideomycetidae</taxon>
        <taxon>Mycosphaerellales</taxon>
        <taxon>Mycosphaerellaceae</taxon>
        <taxon>Zasmidium</taxon>
    </lineage>
</organism>
<accession>A0ABR0E9J8</accession>
<dbReference type="Gene3D" id="3.40.50.1820">
    <property type="entry name" value="alpha/beta hydrolase"/>
    <property type="match status" value="1"/>
</dbReference>
<keyword evidence="4" id="KW-0858">Xylan degradation</keyword>
<name>A0ABR0E9J8_ZASCE</name>
<feature type="signal peptide" evidence="11">
    <location>
        <begin position="1"/>
        <end position="15"/>
    </location>
</feature>
<evidence type="ECO:0000256" key="10">
    <source>
        <dbReference type="SAM" id="MobiDB-lite"/>
    </source>
</evidence>
<protein>
    <recommendedName>
        <fullName evidence="2">feruloyl esterase</fullName>
        <ecNumber evidence="2">3.1.1.73</ecNumber>
    </recommendedName>
</protein>
<dbReference type="SUPFAM" id="SSF53474">
    <property type="entry name" value="alpha/beta-Hydrolases"/>
    <property type="match status" value="1"/>
</dbReference>
<dbReference type="InterPro" id="IPR029058">
    <property type="entry name" value="AB_hydrolase_fold"/>
</dbReference>
<evidence type="ECO:0000256" key="5">
    <source>
        <dbReference type="ARBA" id="ARBA00022729"/>
    </source>
</evidence>
<evidence type="ECO:0000256" key="4">
    <source>
        <dbReference type="ARBA" id="ARBA00022651"/>
    </source>
</evidence>
<dbReference type="Proteomes" id="UP001305779">
    <property type="component" value="Unassembled WGS sequence"/>
</dbReference>
<evidence type="ECO:0000256" key="3">
    <source>
        <dbReference type="ARBA" id="ARBA00022525"/>
    </source>
</evidence>
<gene>
    <name evidence="12" type="ORF">PRZ48_010766</name>
</gene>
<evidence type="ECO:0000256" key="9">
    <source>
        <dbReference type="ARBA" id="ARBA00034075"/>
    </source>
</evidence>
<comment type="caution">
    <text evidence="12">The sequence shown here is derived from an EMBL/GenBank/DDBJ whole genome shotgun (WGS) entry which is preliminary data.</text>
</comment>
<evidence type="ECO:0000256" key="7">
    <source>
        <dbReference type="ARBA" id="ARBA00023277"/>
    </source>
</evidence>
<reference evidence="12 13" key="1">
    <citation type="journal article" date="2023" name="G3 (Bethesda)">
        <title>A chromosome-level genome assembly of Zasmidium syzygii isolated from banana leaves.</title>
        <authorList>
            <person name="van Westerhoven A.C."/>
            <person name="Mehrabi R."/>
            <person name="Talebi R."/>
            <person name="Steentjes M.B.F."/>
            <person name="Corcolon B."/>
            <person name="Chong P.A."/>
            <person name="Kema G.H.J."/>
            <person name="Seidl M.F."/>
        </authorList>
    </citation>
    <scope>NUCLEOTIDE SEQUENCE [LARGE SCALE GENOMIC DNA]</scope>
    <source>
        <strain evidence="12 13">P124</strain>
    </source>
</reference>
<feature type="compositionally biased region" description="Polar residues" evidence="10">
    <location>
        <begin position="28"/>
        <end position="37"/>
    </location>
</feature>
<keyword evidence="13" id="KW-1185">Reference proteome</keyword>
<evidence type="ECO:0000313" key="12">
    <source>
        <dbReference type="EMBL" id="KAK4498110.1"/>
    </source>
</evidence>
<feature type="chain" id="PRO_5047246200" description="feruloyl esterase" evidence="11">
    <location>
        <begin position="16"/>
        <end position="311"/>
    </location>
</feature>
<evidence type="ECO:0000313" key="13">
    <source>
        <dbReference type="Proteomes" id="UP001305779"/>
    </source>
</evidence>
<evidence type="ECO:0000256" key="6">
    <source>
        <dbReference type="ARBA" id="ARBA00022801"/>
    </source>
</evidence>
<keyword evidence="7" id="KW-0119">Carbohydrate metabolism</keyword>
<keyword evidence="3" id="KW-0964">Secreted</keyword>